<evidence type="ECO:0000313" key="3">
    <source>
        <dbReference type="Proteomes" id="UP000007755"/>
    </source>
</evidence>
<feature type="region of interest" description="Disordered" evidence="1">
    <location>
        <begin position="166"/>
        <end position="190"/>
    </location>
</feature>
<dbReference type="Proteomes" id="UP000007755">
    <property type="component" value="Unassembled WGS sequence"/>
</dbReference>
<sequence length="190" mass="21672">MVRKFFVEGPNKGREFIRGAHLDDTESIERLKRLRTSRPYLHAAAARIPKEVAADKTGLTSIETASSYSVRRLMFGRVSAPSACITEHQQRSSFSAGIVITTTTIAPSLPMALTRIFAVRRSTRTHHCYKCRSMKKIETRIKRVKFERVGKIERRLSTEQEDTSWIGIREPEGGIPKRKMNRDPTKELAE</sequence>
<feature type="compositionally biased region" description="Basic and acidic residues" evidence="1">
    <location>
        <begin position="181"/>
        <end position="190"/>
    </location>
</feature>
<evidence type="ECO:0000256" key="1">
    <source>
        <dbReference type="SAM" id="MobiDB-lite"/>
    </source>
</evidence>
<name>F4WK24_ACREC</name>
<protein>
    <submittedName>
        <fullName evidence="2">Uncharacterized protein</fullName>
    </submittedName>
</protein>
<dbReference type="InParanoid" id="F4WK24"/>
<keyword evidence="3" id="KW-1185">Reference proteome</keyword>
<organism evidence="3">
    <name type="scientific">Acromyrmex echinatior</name>
    <name type="common">Panamanian leafcutter ant</name>
    <name type="synonym">Acromyrmex octospinosus echinatior</name>
    <dbReference type="NCBI Taxonomy" id="103372"/>
    <lineage>
        <taxon>Eukaryota</taxon>
        <taxon>Metazoa</taxon>
        <taxon>Ecdysozoa</taxon>
        <taxon>Arthropoda</taxon>
        <taxon>Hexapoda</taxon>
        <taxon>Insecta</taxon>
        <taxon>Pterygota</taxon>
        <taxon>Neoptera</taxon>
        <taxon>Endopterygota</taxon>
        <taxon>Hymenoptera</taxon>
        <taxon>Apocrita</taxon>
        <taxon>Aculeata</taxon>
        <taxon>Formicoidea</taxon>
        <taxon>Formicidae</taxon>
        <taxon>Myrmicinae</taxon>
        <taxon>Acromyrmex</taxon>
    </lineage>
</organism>
<dbReference type="EMBL" id="GL888191">
    <property type="protein sequence ID" value="EGI65445.1"/>
    <property type="molecule type" value="Genomic_DNA"/>
</dbReference>
<evidence type="ECO:0000313" key="2">
    <source>
        <dbReference type="EMBL" id="EGI65445.1"/>
    </source>
</evidence>
<gene>
    <name evidence="2" type="ORF">G5I_06067</name>
</gene>
<accession>F4WK24</accession>
<proteinExistence type="predicted"/>
<reference evidence="2" key="1">
    <citation type="submission" date="2011-02" db="EMBL/GenBank/DDBJ databases">
        <title>The genome of the leaf-cutting ant Acromyrmex echinatior suggests key adaptations to social evolution and fungus farming.</title>
        <authorList>
            <person name="Nygaard S."/>
            <person name="Zhang G."/>
        </authorList>
    </citation>
    <scope>NUCLEOTIDE SEQUENCE</scope>
</reference>
<dbReference type="AlphaFoldDB" id="F4WK24"/>